<dbReference type="InParanoid" id="K3X7M4"/>
<proteinExistence type="predicted"/>
<sequence length="175" mass="19262">RTCSRPKNTLTFECNALCTTTHPCLITDEALYDNADSDHQCGVEALSNFSTCVITISDPCHYECFKFAESLDLGTTYPNFTFFIPYGTYKSKQEKQLATSSSAWADDVAAFSKIVPTDFEAWKNNDKLQIMDAMVLADTCTDVNIIGGSTEQSIKGKVANVVFATNLLSNNTFVT</sequence>
<dbReference type="OMA" id="TFECNAL"/>
<evidence type="ECO:0000313" key="1">
    <source>
        <dbReference type="EnsemblProtists" id="PYU1_T013223"/>
    </source>
</evidence>
<organism evidence="1 2">
    <name type="scientific">Globisporangium ultimum (strain ATCC 200006 / CBS 805.95 / DAOM BR144)</name>
    <name type="common">Pythium ultimum</name>
    <dbReference type="NCBI Taxonomy" id="431595"/>
    <lineage>
        <taxon>Eukaryota</taxon>
        <taxon>Sar</taxon>
        <taxon>Stramenopiles</taxon>
        <taxon>Oomycota</taxon>
        <taxon>Peronosporomycetes</taxon>
        <taxon>Pythiales</taxon>
        <taxon>Pythiaceae</taxon>
        <taxon>Globisporangium</taxon>
    </lineage>
</organism>
<dbReference type="AlphaFoldDB" id="K3X7M4"/>
<accession>K3X7M4</accession>
<dbReference type="eggNOG" id="KOG0192">
    <property type="taxonomic scope" value="Eukaryota"/>
</dbReference>
<dbReference type="Proteomes" id="UP000019132">
    <property type="component" value="Unassembled WGS sequence"/>
</dbReference>
<protein>
    <submittedName>
        <fullName evidence="1">Uncharacterized protein</fullName>
    </submittedName>
</protein>
<dbReference type="EMBL" id="GL376577">
    <property type="status" value="NOT_ANNOTATED_CDS"/>
    <property type="molecule type" value="Genomic_DNA"/>
</dbReference>
<keyword evidence="2" id="KW-1185">Reference proteome</keyword>
<dbReference type="EnsemblProtists" id="PYU1_T013223">
    <property type="protein sequence ID" value="PYU1_T013223"/>
    <property type="gene ID" value="PYU1_G013196"/>
</dbReference>
<dbReference type="VEuPathDB" id="FungiDB:PYU1_G013196"/>
<dbReference type="HOGENOM" id="CLU_1536561_0_0_1"/>
<reference evidence="2" key="1">
    <citation type="journal article" date="2010" name="Genome Biol.">
        <title>Genome sequence of the necrotrophic plant pathogen Pythium ultimum reveals original pathogenicity mechanisms and effector repertoire.</title>
        <authorList>
            <person name="Levesque C.A."/>
            <person name="Brouwer H."/>
            <person name="Cano L."/>
            <person name="Hamilton J.P."/>
            <person name="Holt C."/>
            <person name="Huitema E."/>
            <person name="Raffaele S."/>
            <person name="Robideau G.P."/>
            <person name="Thines M."/>
            <person name="Win J."/>
            <person name="Zerillo M.M."/>
            <person name="Beakes G.W."/>
            <person name="Boore J.L."/>
            <person name="Busam D."/>
            <person name="Dumas B."/>
            <person name="Ferriera S."/>
            <person name="Fuerstenberg S.I."/>
            <person name="Gachon C.M."/>
            <person name="Gaulin E."/>
            <person name="Govers F."/>
            <person name="Grenville-Briggs L."/>
            <person name="Horner N."/>
            <person name="Hostetler J."/>
            <person name="Jiang R.H."/>
            <person name="Johnson J."/>
            <person name="Krajaejun T."/>
            <person name="Lin H."/>
            <person name="Meijer H.J."/>
            <person name="Moore B."/>
            <person name="Morris P."/>
            <person name="Phuntmart V."/>
            <person name="Puiu D."/>
            <person name="Shetty J."/>
            <person name="Stajich J.E."/>
            <person name="Tripathy S."/>
            <person name="Wawra S."/>
            <person name="van West P."/>
            <person name="Whitty B.R."/>
            <person name="Coutinho P.M."/>
            <person name="Henrissat B."/>
            <person name="Martin F."/>
            <person name="Thomas P.D."/>
            <person name="Tyler B.M."/>
            <person name="De Vries R.P."/>
            <person name="Kamoun S."/>
            <person name="Yandell M."/>
            <person name="Tisserat N."/>
            <person name="Buell C.R."/>
        </authorList>
    </citation>
    <scope>NUCLEOTIDE SEQUENCE</scope>
    <source>
        <strain evidence="2">DAOM:BR144</strain>
    </source>
</reference>
<reference evidence="2" key="2">
    <citation type="submission" date="2010-04" db="EMBL/GenBank/DDBJ databases">
        <authorList>
            <person name="Buell R."/>
            <person name="Hamilton J."/>
            <person name="Hostetler J."/>
        </authorList>
    </citation>
    <scope>NUCLEOTIDE SEQUENCE [LARGE SCALE GENOMIC DNA]</scope>
    <source>
        <strain evidence="2">DAOM:BR144</strain>
    </source>
</reference>
<evidence type="ECO:0000313" key="2">
    <source>
        <dbReference type="Proteomes" id="UP000019132"/>
    </source>
</evidence>
<name>K3X7M4_GLOUD</name>
<dbReference type="STRING" id="431595.K3X7M4"/>
<reference evidence="1" key="3">
    <citation type="submission" date="2015-02" db="UniProtKB">
        <authorList>
            <consortium name="EnsemblProtists"/>
        </authorList>
    </citation>
    <scope>IDENTIFICATION</scope>
    <source>
        <strain evidence="1">DAOM BR144</strain>
    </source>
</reference>